<dbReference type="SUPFAM" id="SSF63380">
    <property type="entry name" value="Riboflavin synthase domain-like"/>
    <property type="match status" value="1"/>
</dbReference>
<dbReference type="InterPro" id="IPR001041">
    <property type="entry name" value="2Fe-2S_ferredoxin-type"/>
</dbReference>
<dbReference type="GO" id="GO:0016491">
    <property type="term" value="F:oxidoreductase activity"/>
    <property type="evidence" value="ECO:0007669"/>
    <property type="project" value="UniProtKB-KW"/>
</dbReference>
<evidence type="ECO:0000259" key="10">
    <source>
        <dbReference type="PROSITE" id="PS51384"/>
    </source>
</evidence>
<evidence type="ECO:0000313" key="11">
    <source>
        <dbReference type="EMBL" id="CAE6511622.1"/>
    </source>
</evidence>
<dbReference type="Pfam" id="PF22290">
    <property type="entry name" value="DmmA-like_N"/>
    <property type="match status" value="1"/>
</dbReference>
<keyword evidence="5" id="KW-0479">Metal-binding</keyword>
<dbReference type="Pfam" id="PF01243">
    <property type="entry name" value="PNPOx_N"/>
    <property type="match status" value="1"/>
</dbReference>
<dbReference type="GO" id="GO:0051537">
    <property type="term" value="F:2 iron, 2 sulfur cluster binding"/>
    <property type="evidence" value="ECO:0007669"/>
    <property type="project" value="UniProtKB-KW"/>
</dbReference>
<evidence type="ECO:0000313" key="12">
    <source>
        <dbReference type="Proteomes" id="UP000601736"/>
    </source>
</evidence>
<dbReference type="InterPro" id="IPR054582">
    <property type="entry name" value="DmmA-like_N"/>
</dbReference>
<proteinExistence type="predicted"/>
<keyword evidence="2" id="KW-0285">Flavoprotein</keyword>
<dbReference type="InterPro" id="IPR036010">
    <property type="entry name" value="2Fe-2S_ferredoxin-like_sf"/>
</dbReference>
<dbReference type="Gene3D" id="3.10.20.30">
    <property type="match status" value="1"/>
</dbReference>
<keyword evidence="8" id="KW-0411">Iron-sulfur</keyword>
<dbReference type="Gene3D" id="2.30.110.10">
    <property type="entry name" value="Electron Transport, Fmn-binding Protein, Chain A"/>
    <property type="match status" value="1"/>
</dbReference>
<dbReference type="InterPro" id="IPR012675">
    <property type="entry name" value="Beta-grasp_dom_sf"/>
</dbReference>
<organism evidence="11 12">
    <name type="scientific">Nitrosomonas nitrosa</name>
    <dbReference type="NCBI Taxonomy" id="52442"/>
    <lineage>
        <taxon>Bacteria</taxon>
        <taxon>Pseudomonadati</taxon>
        <taxon>Pseudomonadota</taxon>
        <taxon>Betaproteobacteria</taxon>
        <taxon>Nitrosomonadales</taxon>
        <taxon>Nitrosomonadaceae</taxon>
        <taxon>Nitrosomonas</taxon>
    </lineage>
</organism>
<dbReference type="PROSITE" id="PS00197">
    <property type="entry name" value="2FE2S_FER_1"/>
    <property type="match status" value="1"/>
</dbReference>
<dbReference type="Proteomes" id="UP000601736">
    <property type="component" value="Unassembled WGS sequence"/>
</dbReference>
<dbReference type="InterPro" id="IPR039261">
    <property type="entry name" value="FNR_nucleotide-bd"/>
</dbReference>
<keyword evidence="3" id="KW-0288">FMN</keyword>
<gene>
    <name evidence="11" type="ORF">NMYAN_350003</name>
</gene>
<sequence length="617" mass="69367">MPHPYVKRLFTDSVKKVQEEYGVRDTGQQLEDSPIAHDVFTERERTFIEMRDSFYMATVNVDGWPYVQHRGGPKGFLRVIDNKTIAFPDFRGNDQYISMGNLRSSNKISLILMDYPNRRRLKILGYCKVVTEREDLMQVAELEPEGYGYAAHRAMIITLDSFDWNCPQHIVPRYTQAEIKASFPQPDISMGNLRSSNKISLILMDYPNRRRLKILGYCKVVTEREDLMQVAELEPEGYGYAAHRAMIITLDSFDWNCPQHIVPRYTQAEIKASFPQPDISWTNLSLPTIQDVEKFEGAVMPVEVTGICKRAENISEFILSPLNDSSITPDAGSHIRIAVRSHDGQIKTNAYSLINGPEQSAAAHIAVFRETDGDGGSRFMHDVLRVGDHLYIQPPKNDFPLVENAEHTILIAGGIGITPILSMARALNAGNDSFEIHYTARTEKSMAFKQQVADIAGDSSHFYFSREEPVVRLDIEDILSDPKIGTHIYVCGPKVLIDAVIATAEVKEWPKNQIHFELFGNPLARQDSDKPIEVELRKSGKTVQVASDQSVLDALLDTGVNVGFSCKRGECGNCKVPVLEGEIDHRDIVLDTYEKKAGNVMCSCVSRVKGNRLVLDL</sequence>
<protein>
    <submittedName>
        <fullName evidence="11">Putative Pyridoxamine 5'-phosphate oxidase / oxidoreductase, NAD-dependent</fullName>
    </submittedName>
</protein>
<dbReference type="PANTHER" id="PTHR47354:SF1">
    <property type="entry name" value="CARNITINE MONOOXYGENASE REDUCTASE SUBUNIT"/>
    <property type="match status" value="1"/>
</dbReference>
<dbReference type="InterPro" id="IPR017927">
    <property type="entry name" value="FAD-bd_FR_type"/>
</dbReference>
<dbReference type="PROSITE" id="PS51384">
    <property type="entry name" value="FAD_FR"/>
    <property type="match status" value="1"/>
</dbReference>
<evidence type="ECO:0000256" key="3">
    <source>
        <dbReference type="ARBA" id="ARBA00022643"/>
    </source>
</evidence>
<dbReference type="SUPFAM" id="SSF54292">
    <property type="entry name" value="2Fe-2S ferredoxin-like"/>
    <property type="match status" value="1"/>
</dbReference>
<dbReference type="GO" id="GO:0046872">
    <property type="term" value="F:metal ion binding"/>
    <property type="evidence" value="ECO:0007669"/>
    <property type="project" value="UniProtKB-KW"/>
</dbReference>
<dbReference type="InterPro" id="IPR011576">
    <property type="entry name" value="Pyridox_Oxase_N"/>
</dbReference>
<dbReference type="InterPro" id="IPR012349">
    <property type="entry name" value="Split_barrel_FMN-bd"/>
</dbReference>
<evidence type="ECO:0000256" key="2">
    <source>
        <dbReference type="ARBA" id="ARBA00022630"/>
    </source>
</evidence>
<dbReference type="Gene3D" id="3.40.50.80">
    <property type="entry name" value="Nucleotide-binding domain of ferredoxin-NADP reductase (FNR) module"/>
    <property type="match status" value="1"/>
</dbReference>
<dbReference type="InterPro" id="IPR017938">
    <property type="entry name" value="Riboflavin_synthase-like_b-brl"/>
</dbReference>
<dbReference type="Gene3D" id="2.40.30.10">
    <property type="entry name" value="Translation factors"/>
    <property type="match status" value="1"/>
</dbReference>
<dbReference type="PANTHER" id="PTHR47354">
    <property type="entry name" value="NADH OXIDOREDUCTASE HCR"/>
    <property type="match status" value="1"/>
</dbReference>
<feature type="domain" description="2Fe-2S ferredoxin-type" evidence="9">
    <location>
        <begin position="530"/>
        <end position="617"/>
    </location>
</feature>
<dbReference type="SUPFAM" id="SSF52343">
    <property type="entry name" value="Ferredoxin reductase-like, C-terminal NADP-linked domain"/>
    <property type="match status" value="1"/>
</dbReference>
<dbReference type="CDD" id="cd00207">
    <property type="entry name" value="fer2"/>
    <property type="match status" value="1"/>
</dbReference>
<dbReference type="InterPro" id="IPR006058">
    <property type="entry name" value="2Fe2S_fd_BS"/>
</dbReference>
<evidence type="ECO:0000259" key="9">
    <source>
        <dbReference type="PROSITE" id="PS51085"/>
    </source>
</evidence>
<dbReference type="PROSITE" id="PS51085">
    <property type="entry name" value="2FE2S_FER_2"/>
    <property type="match status" value="1"/>
</dbReference>
<dbReference type="CDD" id="cd06185">
    <property type="entry name" value="PDR_like"/>
    <property type="match status" value="1"/>
</dbReference>
<evidence type="ECO:0000256" key="1">
    <source>
        <dbReference type="ARBA" id="ARBA00001917"/>
    </source>
</evidence>
<keyword evidence="4" id="KW-0001">2Fe-2S</keyword>
<keyword evidence="6" id="KW-0560">Oxidoreductase</keyword>
<dbReference type="InterPro" id="IPR050415">
    <property type="entry name" value="MRET"/>
</dbReference>
<accession>A0A8H8Z1Y9</accession>
<comment type="caution">
    <text evidence="11">The sequence shown here is derived from an EMBL/GenBank/DDBJ whole genome shotgun (WGS) entry which is preliminary data.</text>
</comment>
<evidence type="ECO:0000256" key="6">
    <source>
        <dbReference type="ARBA" id="ARBA00023002"/>
    </source>
</evidence>
<keyword evidence="7" id="KW-0408">Iron</keyword>
<evidence type="ECO:0000256" key="7">
    <source>
        <dbReference type="ARBA" id="ARBA00023004"/>
    </source>
</evidence>
<comment type="cofactor">
    <cofactor evidence="1">
        <name>FMN</name>
        <dbReference type="ChEBI" id="CHEBI:58210"/>
    </cofactor>
</comment>
<evidence type="ECO:0000256" key="8">
    <source>
        <dbReference type="ARBA" id="ARBA00023014"/>
    </source>
</evidence>
<dbReference type="Pfam" id="PF00111">
    <property type="entry name" value="Fer2"/>
    <property type="match status" value="1"/>
</dbReference>
<feature type="domain" description="FAD-binding FR-type" evidence="10">
    <location>
        <begin position="297"/>
        <end position="402"/>
    </location>
</feature>
<name>A0A8H8Z1Y9_9PROT</name>
<dbReference type="SUPFAM" id="SSF50475">
    <property type="entry name" value="FMN-binding split barrel"/>
    <property type="match status" value="1"/>
</dbReference>
<dbReference type="RefSeq" id="WP_204800128.1">
    <property type="nucleotide sequence ID" value="NZ_CAJNAP010000029.1"/>
</dbReference>
<evidence type="ECO:0000256" key="5">
    <source>
        <dbReference type="ARBA" id="ARBA00022723"/>
    </source>
</evidence>
<reference evidence="11" key="1">
    <citation type="submission" date="2021-02" db="EMBL/GenBank/DDBJ databases">
        <authorList>
            <person name="Han P."/>
        </authorList>
    </citation>
    <scope>NUCLEOTIDE SEQUENCE</scope>
    <source>
        <strain evidence="11">Nitrosomonas nitrosa 18-3D</strain>
    </source>
</reference>
<evidence type="ECO:0000256" key="4">
    <source>
        <dbReference type="ARBA" id="ARBA00022714"/>
    </source>
</evidence>
<dbReference type="EMBL" id="CAJNAP010000029">
    <property type="protein sequence ID" value="CAE6511622.1"/>
    <property type="molecule type" value="Genomic_DNA"/>
</dbReference>
<dbReference type="AlphaFoldDB" id="A0A8H8Z1Y9"/>
<dbReference type="PRINTS" id="PR00409">
    <property type="entry name" value="PHDIOXRDTASE"/>
</dbReference>